<dbReference type="SUPFAM" id="SSF64593">
    <property type="entry name" value="Intermediate filament protein, coiled coil region"/>
    <property type="match status" value="1"/>
</dbReference>
<evidence type="ECO:0000256" key="4">
    <source>
        <dbReference type="ARBA" id="ARBA00023054"/>
    </source>
</evidence>
<keyword evidence="2" id="KW-0416">Keratin</keyword>
<reference evidence="8 9" key="1">
    <citation type="journal article" date="2019" name="Proc. Natl. Acad. Sci. U.S.A.">
        <title>Regulatory changes in pterin and carotenoid genes underlie balanced color polymorphisms in the wall lizard.</title>
        <authorList>
            <person name="Andrade P."/>
            <person name="Pinho C."/>
            <person name="Perez I de Lanuza G."/>
            <person name="Afonso S."/>
            <person name="Brejcha J."/>
            <person name="Rubin C.J."/>
            <person name="Wallerman O."/>
            <person name="Pereira P."/>
            <person name="Sabatino S.J."/>
            <person name="Bellati A."/>
            <person name="Pellitteri-Rosa D."/>
            <person name="Bosakova Z."/>
            <person name="Bunikis I."/>
            <person name="Carretero M.A."/>
            <person name="Feiner N."/>
            <person name="Marsik P."/>
            <person name="Pauperio F."/>
            <person name="Salvi D."/>
            <person name="Soler L."/>
            <person name="While G.M."/>
            <person name="Uller T."/>
            <person name="Font E."/>
            <person name="Andersson L."/>
            <person name="Carneiro M."/>
        </authorList>
    </citation>
    <scope>NUCLEOTIDE SEQUENCE</scope>
</reference>
<dbReference type="GeneTree" id="ENSGT00940000153309"/>
<dbReference type="Pfam" id="PF00038">
    <property type="entry name" value="Filament"/>
    <property type="match status" value="1"/>
</dbReference>
<dbReference type="PRINTS" id="PR01248">
    <property type="entry name" value="TYPE1KERATIN"/>
</dbReference>
<evidence type="ECO:0000259" key="7">
    <source>
        <dbReference type="PROSITE" id="PS51842"/>
    </source>
</evidence>
<dbReference type="Gene3D" id="1.20.5.1160">
    <property type="entry name" value="Vasodilator-stimulated phosphoprotein"/>
    <property type="match status" value="1"/>
</dbReference>
<evidence type="ECO:0000256" key="3">
    <source>
        <dbReference type="ARBA" id="ARBA00022754"/>
    </source>
</evidence>
<dbReference type="PANTHER" id="PTHR23239">
    <property type="entry name" value="INTERMEDIATE FILAMENT"/>
    <property type="match status" value="1"/>
</dbReference>
<dbReference type="OMA" id="EIHILCH"/>
<dbReference type="InterPro" id="IPR039008">
    <property type="entry name" value="IF_rod_dom"/>
</dbReference>
<dbReference type="Gene3D" id="1.20.5.500">
    <property type="entry name" value="Single helix bin"/>
    <property type="match status" value="1"/>
</dbReference>
<dbReference type="Gene3D" id="1.20.5.170">
    <property type="match status" value="1"/>
</dbReference>
<dbReference type="PANTHER" id="PTHR23239:SF349">
    <property type="entry name" value="KERATIN, TYPE I CYTOSKELETAL 18"/>
    <property type="match status" value="1"/>
</dbReference>
<dbReference type="PROSITE" id="PS51842">
    <property type="entry name" value="IF_ROD_2"/>
    <property type="match status" value="1"/>
</dbReference>
<proteinExistence type="inferred from homology"/>
<evidence type="ECO:0000256" key="2">
    <source>
        <dbReference type="ARBA" id="ARBA00022744"/>
    </source>
</evidence>
<dbReference type="InterPro" id="IPR018039">
    <property type="entry name" value="IF_conserved"/>
</dbReference>
<evidence type="ECO:0000256" key="6">
    <source>
        <dbReference type="SAM" id="Coils"/>
    </source>
</evidence>
<keyword evidence="4 6" id="KW-0175">Coiled coil</keyword>
<sequence length="336" mass="38242">MGILQQSNITGGVGCIMLGRQGNHFVLVLLLAKERRWFFVLPFCPQIFDQTVDNARIVLQIDNARLAADDFRVKFEAELAIRQSVESDINGLRKVIDDTNMSRLQLEGDIEALKEELIFLKKNHQDEVNALQSQIANSGLTVEVDAPKSQDLGKIMAEIRAQYDTLAQKNLEDLDKYWSQQITESTVMITQNTKEIETGRATVTELRRNVQTLEIELESLRNLKANLEGNLLEVESRYGMQMEHLNGLLLRTEAELAQMRSDVQRQAEEYQALLNIKDKLEAEINTYRTLLEGGDEFNLKDALLESTMQTTQKIHTTKIIDGKVVSETSESKVMKR</sequence>
<evidence type="ECO:0000313" key="8">
    <source>
        <dbReference type="Ensembl" id="ENSPMRP00000011459.1"/>
    </source>
</evidence>
<keyword evidence="9" id="KW-1185">Reference proteome</keyword>
<reference evidence="8" key="2">
    <citation type="submission" date="2025-08" db="UniProtKB">
        <authorList>
            <consortium name="Ensembl"/>
        </authorList>
    </citation>
    <scope>IDENTIFICATION</scope>
</reference>
<dbReference type="Ensembl" id="ENSPMRT00000012241.1">
    <property type="protein sequence ID" value="ENSPMRP00000011459.1"/>
    <property type="gene ID" value="ENSPMRG00000007664.1"/>
</dbReference>
<dbReference type="GO" id="GO:0045104">
    <property type="term" value="P:intermediate filament cytoskeleton organization"/>
    <property type="evidence" value="ECO:0007669"/>
    <property type="project" value="TreeGrafter"/>
</dbReference>
<evidence type="ECO:0000256" key="5">
    <source>
        <dbReference type="RuleBase" id="RU000685"/>
    </source>
</evidence>
<dbReference type="PROSITE" id="PS00226">
    <property type="entry name" value="IF_ROD_1"/>
    <property type="match status" value="1"/>
</dbReference>
<feature type="coiled-coil region" evidence="6">
    <location>
        <begin position="96"/>
        <end position="134"/>
    </location>
</feature>
<dbReference type="Proteomes" id="UP000472272">
    <property type="component" value="Chromosome 2"/>
</dbReference>
<dbReference type="SMART" id="SM01391">
    <property type="entry name" value="Filament"/>
    <property type="match status" value="1"/>
</dbReference>
<feature type="coiled-coil region" evidence="6">
    <location>
        <begin position="196"/>
        <end position="290"/>
    </location>
</feature>
<evidence type="ECO:0000313" key="9">
    <source>
        <dbReference type="Proteomes" id="UP000472272"/>
    </source>
</evidence>
<accession>A0A670IIH7</accession>
<feature type="domain" description="IF rod" evidence="7">
    <location>
        <begin position="1"/>
        <end position="298"/>
    </location>
</feature>
<comment type="similarity">
    <text evidence="5">Belongs to the intermediate filament family.</text>
</comment>
<dbReference type="InterPro" id="IPR002957">
    <property type="entry name" value="Keratin_I"/>
</dbReference>
<organism evidence="8 9">
    <name type="scientific">Podarcis muralis</name>
    <name type="common">Wall lizard</name>
    <name type="synonym">Lacerta muralis</name>
    <dbReference type="NCBI Taxonomy" id="64176"/>
    <lineage>
        <taxon>Eukaryota</taxon>
        <taxon>Metazoa</taxon>
        <taxon>Chordata</taxon>
        <taxon>Craniata</taxon>
        <taxon>Vertebrata</taxon>
        <taxon>Euteleostomi</taxon>
        <taxon>Lepidosauria</taxon>
        <taxon>Squamata</taxon>
        <taxon>Bifurcata</taxon>
        <taxon>Unidentata</taxon>
        <taxon>Episquamata</taxon>
        <taxon>Laterata</taxon>
        <taxon>Lacertibaenia</taxon>
        <taxon>Lacertidae</taxon>
        <taxon>Podarcis</taxon>
    </lineage>
</organism>
<dbReference type="GO" id="GO:0005198">
    <property type="term" value="F:structural molecule activity"/>
    <property type="evidence" value="ECO:0007669"/>
    <property type="project" value="InterPro"/>
</dbReference>
<keyword evidence="3 5" id="KW-0403">Intermediate filament</keyword>
<name>A0A670IIH7_PODMU</name>
<reference evidence="8" key="3">
    <citation type="submission" date="2025-09" db="UniProtKB">
        <authorList>
            <consortium name="Ensembl"/>
        </authorList>
    </citation>
    <scope>IDENTIFICATION</scope>
</reference>
<evidence type="ECO:0000256" key="1">
    <source>
        <dbReference type="ARBA" id="ARBA00022553"/>
    </source>
</evidence>
<protein>
    <recommendedName>
        <fullName evidence="7">IF rod domain-containing protein</fullName>
    </recommendedName>
</protein>
<dbReference type="GO" id="GO:0045095">
    <property type="term" value="C:keratin filament"/>
    <property type="evidence" value="ECO:0007669"/>
    <property type="project" value="TreeGrafter"/>
</dbReference>
<dbReference type="AlphaFoldDB" id="A0A670IIH7"/>
<keyword evidence="1" id="KW-0597">Phosphoprotein</keyword>